<dbReference type="EMBL" id="MU252525">
    <property type="protein sequence ID" value="KAG9227937.1"/>
    <property type="molecule type" value="Genomic_DNA"/>
</dbReference>
<evidence type="ECO:0000256" key="1">
    <source>
        <dbReference type="SAM" id="SignalP"/>
    </source>
</evidence>
<keyword evidence="1" id="KW-0732">Signal</keyword>
<keyword evidence="4" id="KW-1185">Reference proteome</keyword>
<feature type="domain" description="DUF7907" evidence="2">
    <location>
        <begin position="32"/>
        <end position="186"/>
    </location>
</feature>
<proteinExistence type="predicted"/>
<evidence type="ECO:0000259" key="2">
    <source>
        <dbReference type="Pfam" id="PF25484"/>
    </source>
</evidence>
<evidence type="ECO:0000313" key="3">
    <source>
        <dbReference type="EMBL" id="KAG9227937.1"/>
    </source>
</evidence>
<evidence type="ECO:0000313" key="4">
    <source>
        <dbReference type="Proteomes" id="UP000824998"/>
    </source>
</evidence>
<dbReference type="OrthoDB" id="3518533at2759"/>
<sequence>MISYFTAIFALTISLADTAPTSSPVFPPRSTSESFRLVANVTSGDLSPSIKDYVLTSYHIGAGQAYAVLTPNISSTTGRIFYQNGTAEDIRYRRSNVLSDGGEPLFPFGIVLNEDQSVSVNAGTGTTGVNLALFPDPISGLSAVGKEGFYACEKTLLYGPAVQVFAKAYEEVTPEGCADVKLLAQCSDSSGAEHPYGATSGCYADVAGIDWSVYSA</sequence>
<comment type="caution">
    <text evidence="3">The sequence shown here is derived from an EMBL/GenBank/DDBJ whole genome shotgun (WGS) entry which is preliminary data.</text>
</comment>
<protein>
    <recommendedName>
        <fullName evidence="2">DUF7907 domain-containing protein</fullName>
    </recommendedName>
</protein>
<dbReference type="AlphaFoldDB" id="A0A9P8BZ84"/>
<dbReference type="Proteomes" id="UP000824998">
    <property type="component" value="Unassembled WGS sequence"/>
</dbReference>
<dbReference type="Pfam" id="PF25484">
    <property type="entry name" value="DUF7907"/>
    <property type="match status" value="1"/>
</dbReference>
<feature type="signal peptide" evidence="1">
    <location>
        <begin position="1"/>
        <end position="18"/>
    </location>
</feature>
<name>A0A9P8BZ84_9HELO</name>
<gene>
    <name evidence="3" type="ORF">BJ875DRAFT_21512</name>
</gene>
<reference evidence="3" key="1">
    <citation type="journal article" date="2021" name="IMA Fungus">
        <title>Genomic characterization of three marine fungi, including Emericellopsis atlantica sp. nov. with signatures of a generalist lifestyle and marine biomass degradation.</title>
        <authorList>
            <person name="Hagestad O.C."/>
            <person name="Hou L."/>
            <person name="Andersen J.H."/>
            <person name="Hansen E.H."/>
            <person name="Altermark B."/>
            <person name="Li C."/>
            <person name="Kuhnert E."/>
            <person name="Cox R.J."/>
            <person name="Crous P.W."/>
            <person name="Spatafora J.W."/>
            <person name="Lail K."/>
            <person name="Amirebrahimi M."/>
            <person name="Lipzen A."/>
            <person name="Pangilinan J."/>
            <person name="Andreopoulos W."/>
            <person name="Hayes R.D."/>
            <person name="Ng V."/>
            <person name="Grigoriev I.V."/>
            <person name="Jackson S.A."/>
            <person name="Sutton T.D.S."/>
            <person name="Dobson A.D.W."/>
            <person name="Rama T."/>
        </authorList>
    </citation>
    <scope>NUCLEOTIDE SEQUENCE</scope>
    <source>
        <strain evidence="3">TRa018bII</strain>
    </source>
</reference>
<accession>A0A9P8BZ84</accession>
<organism evidence="3 4">
    <name type="scientific">Amylocarpus encephaloides</name>
    <dbReference type="NCBI Taxonomy" id="45428"/>
    <lineage>
        <taxon>Eukaryota</taxon>
        <taxon>Fungi</taxon>
        <taxon>Dikarya</taxon>
        <taxon>Ascomycota</taxon>
        <taxon>Pezizomycotina</taxon>
        <taxon>Leotiomycetes</taxon>
        <taxon>Helotiales</taxon>
        <taxon>Helotiales incertae sedis</taxon>
        <taxon>Amylocarpus</taxon>
    </lineage>
</organism>
<dbReference type="InterPro" id="IPR057229">
    <property type="entry name" value="DUF7907"/>
</dbReference>
<feature type="chain" id="PRO_5040110585" description="DUF7907 domain-containing protein" evidence="1">
    <location>
        <begin position="19"/>
        <end position="216"/>
    </location>
</feature>